<dbReference type="eggNOG" id="COG4529">
    <property type="taxonomic scope" value="Bacteria"/>
</dbReference>
<dbReference type="AlphaFoldDB" id="A0A089NVI0"/>
<gene>
    <name evidence="3" type="ORF">MOC_4166</name>
</gene>
<dbReference type="HOGENOM" id="CLU_020215_2_0_5"/>
<dbReference type="Pfam" id="PF13454">
    <property type="entry name" value="NAD_binding_9"/>
    <property type="match status" value="1"/>
</dbReference>
<dbReference type="EMBL" id="CP003811">
    <property type="protein sequence ID" value="AIQ91921.1"/>
    <property type="molecule type" value="Genomic_DNA"/>
</dbReference>
<proteinExistence type="predicted"/>
<dbReference type="Gene3D" id="3.50.50.60">
    <property type="entry name" value="FAD/NAD(P)-binding domain"/>
    <property type="match status" value="2"/>
</dbReference>
<evidence type="ECO:0000313" key="3">
    <source>
        <dbReference type="EMBL" id="AIQ91921.1"/>
    </source>
</evidence>
<accession>A0A089NVI0</accession>
<keyword evidence="4" id="KW-1185">Reference proteome</keyword>
<dbReference type="SUPFAM" id="SSF51905">
    <property type="entry name" value="FAD/NAD(P)-binding domain"/>
    <property type="match status" value="1"/>
</dbReference>
<dbReference type="InterPro" id="IPR036188">
    <property type="entry name" value="FAD/NAD-bd_sf"/>
</dbReference>
<dbReference type="InterPro" id="IPR038732">
    <property type="entry name" value="HpyO/CreE_NAD-binding"/>
</dbReference>
<dbReference type="KEGG" id="mor:MOC_4166"/>
<name>A0A089NVI0_9HYPH</name>
<evidence type="ECO:0000256" key="1">
    <source>
        <dbReference type="SAM" id="MobiDB-lite"/>
    </source>
</evidence>
<dbReference type="InterPro" id="IPR052189">
    <property type="entry name" value="L-asp_N-monooxygenase_NS-form"/>
</dbReference>
<dbReference type="Proteomes" id="UP000029492">
    <property type="component" value="Chromosome"/>
</dbReference>
<dbReference type="PANTHER" id="PTHR40254">
    <property type="entry name" value="BLR0577 PROTEIN"/>
    <property type="match status" value="1"/>
</dbReference>
<dbReference type="STRING" id="693986.MOC_4166"/>
<feature type="region of interest" description="Disordered" evidence="1">
    <location>
        <begin position="1"/>
        <end position="25"/>
    </location>
</feature>
<evidence type="ECO:0000259" key="2">
    <source>
        <dbReference type="Pfam" id="PF13454"/>
    </source>
</evidence>
<feature type="domain" description="FAD-dependent urate hydroxylase HpyO/Asp monooxygenase CreE-like FAD/NAD(P)-binding" evidence="2">
    <location>
        <begin position="29"/>
        <end position="195"/>
    </location>
</feature>
<sequence length="498" mass="53040">MALSSGAGSSSMSDQHESLEAGPHPAPIAVIGAGFSGTMAAIQLLARLPPHQSVLLCERAERFGSGRAYATGNPDHLLNVRAANMSAYPDRPSHFEDWLSKIAAGEAGTGAGNPAIGQGHVGIWRTPAGTFAARGLYGDYLAALLTEAVTGGSTPRLHLINDMIIDLVPDEDRLVMVAEGGRRVDVAGAVLAMGNLALPQEPESRFRGDPWKPEHDARLHPDHPVLIIGTGLSMVDAVISLRRQGFRGQIIALSRRGQIPAVHVRAAPWPRPDFTAAETRSITQLLARIRREVASAAEARIAWHGVIDALRPVTDALWLGLPPADQARFLRHLRPFWDTHRHRSAPPTGAAIADEIEAGSLQVLAGKLVAIEDQTGEARVTYRPRGASEPRTLGVQRIFDVRGVGRVADTTDPLLRNLIGRGLVRAGPFGLGLAVRPDLTVLGASDTAARLWTLGPLLRGAYWECTAVPDIRNQAVDLARSVAAAQEPSASLEPSAQA</sequence>
<dbReference type="PANTHER" id="PTHR40254:SF1">
    <property type="entry name" value="BLR0577 PROTEIN"/>
    <property type="match status" value="1"/>
</dbReference>
<protein>
    <submittedName>
        <fullName evidence="3">Pyridine nucleotide-disulfide oxidoreductase family protein</fullName>
    </submittedName>
</protein>
<evidence type="ECO:0000313" key="4">
    <source>
        <dbReference type="Proteomes" id="UP000029492"/>
    </source>
</evidence>
<reference evidence="3 4" key="1">
    <citation type="journal article" date="2014" name="PLoS ONE">
        <title>Genome Information of Methylobacterium oryzae, a Plant-Probiotic Methylotroph in the Phyllosphere.</title>
        <authorList>
            <person name="Kwak M.J."/>
            <person name="Jeong H."/>
            <person name="Madhaiyan M."/>
            <person name="Lee Y."/>
            <person name="Sa T.M."/>
            <person name="Oh T.K."/>
            <person name="Kim J.F."/>
        </authorList>
    </citation>
    <scope>NUCLEOTIDE SEQUENCE [LARGE SCALE GENOMIC DNA]</scope>
    <source>
        <strain evidence="3 4">CBMB20</strain>
    </source>
</reference>
<feature type="compositionally biased region" description="Low complexity" evidence="1">
    <location>
        <begin position="1"/>
        <end position="13"/>
    </location>
</feature>
<organism evidence="3 4">
    <name type="scientific">Methylobacterium oryzae CBMB20</name>
    <dbReference type="NCBI Taxonomy" id="693986"/>
    <lineage>
        <taxon>Bacteria</taxon>
        <taxon>Pseudomonadati</taxon>
        <taxon>Pseudomonadota</taxon>
        <taxon>Alphaproteobacteria</taxon>
        <taxon>Hyphomicrobiales</taxon>
        <taxon>Methylobacteriaceae</taxon>
        <taxon>Methylobacterium</taxon>
    </lineage>
</organism>